<dbReference type="PANTHER" id="PTHR18934:SF108">
    <property type="entry name" value="ATP-DEPENDENT RNA HELICASE DQX1"/>
    <property type="match status" value="1"/>
</dbReference>
<feature type="domain" description="Helicase C-terminal" evidence="7">
    <location>
        <begin position="272"/>
        <end position="445"/>
    </location>
</feature>
<dbReference type="PROSITE" id="PS51194">
    <property type="entry name" value="HELICASE_CTER"/>
    <property type="match status" value="1"/>
</dbReference>
<feature type="compositionally biased region" description="Polar residues" evidence="5">
    <location>
        <begin position="11"/>
        <end position="20"/>
    </location>
</feature>
<evidence type="ECO:0000259" key="6">
    <source>
        <dbReference type="PROSITE" id="PS51192"/>
    </source>
</evidence>
<evidence type="ECO:0000256" key="1">
    <source>
        <dbReference type="ARBA" id="ARBA00004123"/>
    </source>
</evidence>
<evidence type="ECO:0000259" key="7">
    <source>
        <dbReference type="PROSITE" id="PS51194"/>
    </source>
</evidence>
<organism evidence="8 9">
    <name type="scientific">Oreochromis niloticus</name>
    <name type="common">Nile tilapia</name>
    <name type="synonym">Tilapia nilotica</name>
    <dbReference type="NCBI Taxonomy" id="8128"/>
    <lineage>
        <taxon>Eukaryota</taxon>
        <taxon>Metazoa</taxon>
        <taxon>Chordata</taxon>
        <taxon>Craniata</taxon>
        <taxon>Vertebrata</taxon>
        <taxon>Euteleostomi</taxon>
        <taxon>Actinopterygii</taxon>
        <taxon>Neopterygii</taxon>
        <taxon>Teleostei</taxon>
        <taxon>Neoteleostei</taxon>
        <taxon>Acanthomorphata</taxon>
        <taxon>Ovalentaria</taxon>
        <taxon>Cichlomorphae</taxon>
        <taxon>Cichliformes</taxon>
        <taxon>Cichlidae</taxon>
        <taxon>African cichlids</taxon>
        <taxon>Pseudocrenilabrinae</taxon>
        <taxon>Oreochromini</taxon>
        <taxon>Oreochromis</taxon>
    </lineage>
</organism>
<reference evidence="9" key="1">
    <citation type="submission" date="2012-01" db="EMBL/GenBank/DDBJ databases">
        <title>The Genome Sequence of Oreochromis niloticus (Nile Tilapia).</title>
        <authorList>
            <consortium name="Broad Institute Genome Assembly Team"/>
            <consortium name="Broad Institute Sequencing Platform"/>
            <person name="Di Palma F."/>
            <person name="Johnson J."/>
            <person name="Lander E.S."/>
            <person name="Lindblad-Toh K."/>
        </authorList>
    </citation>
    <scope>NUCLEOTIDE SEQUENCE [LARGE SCALE GENOMIC DNA]</scope>
</reference>
<reference evidence="8" key="3">
    <citation type="submission" date="2025-09" db="UniProtKB">
        <authorList>
            <consortium name="Ensembl"/>
        </authorList>
    </citation>
    <scope>IDENTIFICATION</scope>
</reference>
<feature type="region of interest" description="Disordered" evidence="5">
    <location>
        <begin position="1"/>
        <end position="59"/>
    </location>
</feature>
<evidence type="ECO:0000256" key="5">
    <source>
        <dbReference type="SAM" id="MobiDB-lite"/>
    </source>
</evidence>
<dbReference type="PROSITE" id="PS51192">
    <property type="entry name" value="HELICASE_ATP_BIND_1"/>
    <property type="match status" value="1"/>
</dbReference>
<keyword evidence="9" id="KW-1185">Reference proteome</keyword>
<dbReference type="FunFam" id="1.20.120.1080:FF:000010">
    <property type="entry name" value="ATP-dependent RNA helicase DQX1 isoform X1"/>
    <property type="match status" value="1"/>
</dbReference>
<name>A0A669EXG3_ORENI</name>
<dbReference type="Proteomes" id="UP000005207">
    <property type="component" value="Linkage group LG7"/>
</dbReference>
<comment type="subcellular location">
    <subcellularLocation>
        <location evidence="1">Nucleus</location>
    </subcellularLocation>
</comment>
<feature type="domain" description="Helicase ATP-binding" evidence="6">
    <location>
        <begin position="90"/>
        <end position="236"/>
    </location>
</feature>
<evidence type="ECO:0000256" key="2">
    <source>
        <dbReference type="ARBA" id="ARBA00022741"/>
    </source>
</evidence>
<gene>
    <name evidence="8" type="primary">DQX1</name>
    <name evidence="8" type="synonym">dqx1</name>
</gene>
<keyword evidence="2" id="KW-0547">Nucleotide-binding</keyword>
<evidence type="ECO:0000256" key="3">
    <source>
        <dbReference type="ARBA" id="ARBA00022840"/>
    </source>
</evidence>
<protein>
    <submittedName>
        <fullName evidence="8">DEAQ-box RNA dependent ATPase 1</fullName>
    </submittedName>
</protein>
<feature type="compositionally biased region" description="Basic and acidic residues" evidence="5">
    <location>
        <begin position="733"/>
        <end position="744"/>
    </location>
</feature>
<dbReference type="GO" id="GO:0004386">
    <property type="term" value="F:helicase activity"/>
    <property type="evidence" value="ECO:0007669"/>
    <property type="project" value="TreeGrafter"/>
</dbReference>
<dbReference type="PANTHER" id="PTHR18934">
    <property type="entry name" value="ATP-DEPENDENT RNA HELICASE"/>
    <property type="match status" value="1"/>
</dbReference>
<dbReference type="SUPFAM" id="SSF52540">
    <property type="entry name" value="P-loop containing nucleoside triphosphate hydrolases"/>
    <property type="match status" value="1"/>
</dbReference>
<dbReference type="Gene3D" id="3.40.50.300">
    <property type="entry name" value="P-loop containing nucleotide triphosphate hydrolases"/>
    <property type="match status" value="2"/>
</dbReference>
<proteinExistence type="predicted"/>
<dbReference type="GO" id="GO:0005524">
    <property type="term" value="F:ATP binding"/>
    <property type="evidence" value="ECO:0007669"/>
    <property type="project" value="UniProtKB-KW"/>
</dbReference>
<feature type="compositionally biased region" description="Polar residues" evidence="5">
    <location>
        <begin position="749"/>
        <end position="761"/>
    </location>
</feature>
<dbReference type="Pfam" id="PF04408">
    <property type="entry name" value="WHD_HA2"/>
    <property type="match status" value="1"/>
</dbReference>
<keyword evidence="4" id="KW-0539">Nucleus</keyword>
<dbReference type="InterPro" id="IPR007502">
    <property type="entry name" value="Helicase-assoc_dom"/>
</dbReference>
<dbReference type="Ensembl" id="ENSONIT00000067890.1">
    <property type="protein sequence ID" value="ENSONIP00000077247.1"/>
    <property type="gene ID" value="ENSONIG00000012572.2"/>
</dbReference>
<dbReference type="GO" id="GO:0005681">
    <property type="term" value="C:spliceosomal complex"/>
    <property type="evidence" value="ECO:0007669"/>
    <property type="project" value="TreeGrafter"/>
</dbReference>
<keyword evidence="3" id="KW-0067">ATP-binding</keyword>
<dbReference type="SMART" id="SM00847">
    <property type="entry name" value="HA2"/>
    <property type="match status" value="1"/>
</dbReference>
<dbReference type="Pfam" id="PF07717">
    <property type="entry name" value="OB_NTP_bind"/>
    <property type="match status" value="1"/>
</dbReference>
<dbReference type="InterPro" id="IPR011709">
    <property type="entry name" value="DEAD-box_helicase_OB_fold"/>
</dbReference>
<dbReference type="Gene3D" id="1.20.120.1080">
    <property type="match status" value="1"/>
</dbReference>
<dbReference type="GeneTree" id="ENSGT00940000159579"/>
<dbReference type="Pfam" id="PF21010">
    <property type="entry name" value="HA2_C"/>
    <property type="match status" value="1"/>
</dbReference>
<evidence type="ECO:0000313" key="9">
    <source>
        <dbReference type="Proteomes" id="UP000005207"/>
    </source>
</evidence>
<accession>A0A669EXG3</accession>
<reference evidence="8" key="2">
    <citation type="submission" date="2025-08" db="UniProtKB">
        <authorList>
            <consortium name="Ensembl"/>
        </authorList>
    </citation>
    <scope>IDENTIFICATION</scope>
</reference>
<evidence type="ECO:0000313" key="8">
    <source>
        <dbReference type="Ensembl" id="ENSONIP00000077247.1"/>
    </source>
</evidence>
<dbReference type="InterPro" id="IPR001650">
    <property type="entry name" value="Helicase_C-like"/>
</dbReference>
<dbReference type="InterPro" id="IPR048333">
    <property type="entry name" value="HA2_WH"/>
</dbReference>
<dbReference type="GO" id="GO:0003723">
    <property type="term" value="F:RNA binding"/>
    <property type="evidence" value="ECO:0007669"/>
    <property type="project" value="TreeGrafter"/>
</dbReference>
<sequence>MMSSPMAAKPSTASASQLRPSTALDSLSVSSLLSGDLDDEEDGGSRGGEDEGLGDLEVNPYDGLPFSSRYYALLEERQRFPVWRLRQSLLEHLESHNMVLLSAPSGSGKSTQVPQWCVEYALSYEFSHGLVCCSQPHSVAAVSLALRVADEMDLSLGLEVGYRVPNDDGCTPDTMLRFVSDTLLLEEMMSDPLLHQYGVVVLDELQERTVPTDVLLGLLCDVCRQRPDNFRVVLLTHPTLCMGTDSLLQLQWTSGELQLLVLFFSLVMKTCPLNQTLSVDLIVSCLLSVKQEIEECAALLEKECVALSPQLGALRLLPLHAGLGGLTQRIYESDPDASALREDVILTDALAEASFSLPGIRYVIDMGLQLKNVYNPQIRANSQVLRTISKHQADMRTQRVNSHLPGLCLRLYSQSLYEEGMAEAHSPGVMEENLSHLVLLLKRLDIADMGQCKFLDRPAPEALMQALEDLDYLAALDDDGNLSEVGIIMSELPLEPSLAKALIAACEYDCVDELLTIAAMLTAPSCFVTAEPSREEAAVTHWRPLMHTEGDHMTLINIYNAFLEHNQDEAWCMTNFLCHAALRLAVVIRAQLLEVMQRIELPVSPPAFGCQDNCTNIKRALISGFFLKVAHDVDGSGNYLLLTHRHVAHLHPFSSYLCRQPRPDPPSWVLYHEFTISRDNCIRIASDVHPQMFVELAPQYFLGNLPSSDGKELLMELRQSLEPPGLYDQEGATQEHDRSPRDAEGGQEPHNQSSTELCAIQ</sequence>
<evidence type="ECO:0000256" key="4">
    <source>
        <dbReference type="ARBA" id="ARBA00023242"/>
    </source>
</evidence>
<dbReference type="InterPro" id="IPR014001">
    <property type="entry name" value="Helicase_ATP-bd"/>
</dbReference>
<feature type="region of interest" description="Disordered" evidence="5">
    <location>
        <begin position="720"/>
        <end position="761"/>
    </location>
</feature>
<feature type="compositionally biased region" description="Low complexity" evidence="5">
    <location>
        <begin position="24"/>
        <end position="35"/>
    </location>
</feature>
<dbReference type="AlphaFoldDB" id="A0A669EXG3"/>
<dbReference type="InterPro" id="IPR027417">
    <property type="entry name" value="P-loop_NTPase"/>
</dbReference>